<feature type="transmembrane region" description="Helical" evidence="3">
    <location>
        <begin position="7"/>
        <end position="25"/>
    </location>
</feature>
<comment type="similarity">
    <text evidence="1">Belongs to the MG307/MG309/MG338 family.</text>
</comment>
<evidence type="ECO:0000256" key="2">
    <source>
        <dbReference type="SAM" id="MobiDB-lite"/>
    </source>
</evidence>
<dbReference type="eggNOG" id="ENOG5031Y88">
    <property type="taxonomic scope" value="Bacteria"/>
</dbReference>
<evidence type="ECO:0000256" key="3">
    <source>
        <dbReference type="SAM" id="Phobius"/>
    </source>
</evidence>
<dbReference type="HOGENOM" id="CLU_262538_0_0_14"/>
<name>A0A097STB5_9BACT</name>
<dbReference type="EMBL" id="CP007711">
    <property type="protein sequence ID" value="AIV03836.1"/>
    <property type="molecule type" value="Genomic_DNA"/>
</dbReference>
<evidence type="ECO:0000256" key="1">
    <source>
        <dbReference type="ARBA" id="ARBA00010828"/>
    </source>
</evidence>
<evidence type="ECO:0008006" key="6">
    <source>
        <dbReference type="Google" id="ProtNLM"/>
    </source>
</evidence>
<accession>A0A097STB5</accession>
<dbReference type="Pfam" id="PF12506">
    <property type="entry name" value="DUF3713"/>
    <property type="match status" value="1"/>
</dbReference>
<dbReference type="PROSITE" id="PS51257">
    <property type="entry name" value="PROKAR_LIPOPROTEIN"/>
    <property type="match status" value="1"/>
</dbReference>
<dbReference type="KEGG" id="mgj:MGM1_4700"/>
<sequence length="1355" mass="152648">MKSSKKTLAYLASLIGVTTLIIPIITSCSTSKLKIVGRGDGTVFSQYGNDVVTSFKQNEKLALNNETAYKTVKTQIVNQLLYNWYKQFTGEDKGKKITSFADKWKKWEKSVNDDYNKQVQNLKNQHKQDYEYYLQNNVLDPVGGTEKAWKYDQMCQKVRAEFSNLVYNHNYLSYSTDSEINVDSQVGEFNENRFENSLNWKNVGFYARSNISYNPQKADSLDDVYALIQQHAFELWTQQTHPMSVAMSLWKYEAPSEGMRSIYSDRIPDNNSSSNSATSLGDESSKLKETYETPAFAPYVMPKTNATGKYWALMDDMISSKSKMIDNNGFIRIKNASQYTDDEATAMIVNASDAFSTLDVYFAGAVSQLLGNYSGLNSKTNKWNTGKYIQIPIESTIESGKAGATNILGSFFYRSNDTRIYDSNNNNALTPLGQQMKEAGNYVLDLSKAFSAKGKGGTLADNGGSSNFHSHLFKNNSSYEYDWYGDGNYSQYGGIQYILSAVQLKTTNNQVLPMMLIRDTFGVHLVGLNGVLSYNGASKIFEPGFLAKAKSDANNNTEPFSQQRQNLMLLAQSLYQKSASNESGIDINSKTKDFLKDNLDDVILAMANQKTERPREKDKAIFDLSKVVPGDKDKNLLFELLNAGNELYAYEKALKDTDAANKKLYSERIKNVQNSLVARSESAGKVSADNYKNALATPYPFDFVNPVNAGTTTLSTASWNVTSITSWIAKTSYAPYTDTDKWAGPSGIATYTDLSNKQKTFDDKIDQIITQYNLNVANISNEGSMRFSEHLYPVWKEDNALINGVYKALASYLGTSEATTNQVKLYAMKKYAESKDLYIANQVDPITNMIGTDTQIGFKDSTLADAVYSMYYTSKLLTKDTPISYYWQRTGNMSAENYKNLLKTAMKQTKYATFGKNAYSDDAINYWTFIDTLAYFTDNNYAKLIEKLNSNSYFGTGDTYKEADLVWVAQDNIDINPSFKTEKNVNEYFKWQENYDGNYDDRYMPKDSNSETVDTPNSYVSNSSYYVYAPMQYKDENNNVQWNNFAMGFAGLNIDGKTNGAVTSAISDAIFNKTYYSKITKDGNNINHLGGWNKFISIDKVYEYLTSKSGSVSDINEAISQISSNNSDPNFTRIVIDIANRTTFTDGDPELDPQNQKDVPEWSGYKAGDYIPAFIREQRLQGKDYDNKSDHYNPSEGKKINEKVQEIYQNKGWGLKWYETNHNTEIKNLLTKFGDSTSGVQQLFNGDASMDSHLITYSSDTSDKRSRARVAVLQLNREDVKDTTTLLKALGSDSNSTYAKTLLNLIAVQFAMDSANQSNAIDAVKDMFKDKFTVFDRRLNDALGQSWVKDWKSSN</sequence>
<reference evidence="4 5" key="1">
    <citation type="journal article" date="2014" name="PLoS ONE">
        <title>An emerging Mycoplasma associated with trichomoniasis, vaginal infection and disease.</title>
        <authorList>
            <consortium name="Vaginal Microbiome Consortium"/>
            <person name="Fettweis J.M."/>
            <person name="Serrano M.G."/>
            <person name="Huang B."/>
            <person name="Brooks J.P."/>
            <person name="Glascock A.L."/>
            <person name="Sheth N.U."/>
            <person name="Strauss J.F.III."/>
            <person name="Jefferson K.K."/>
            <person name="Buck G.A."/>
        </authorList>
    </citation>
    <scope>NUCLEOTIDE SEQUENCE [LARGE SCALE GENOMIC DNA]</scope>
    <source>
        <strain evidence="4 5">VCU_M1</strain>
    </source>
</reference>
<evidence type="ECO:0000313" key="5">
    <source>
        <dbReference type="Proteomes" id="UP000030066"/>
    </source>
</evidence>
<dbReference type="InterPro" id="IPR022186">
    <property type="entry name" value="DUF3713"/>
</dbReference>
<keyword evidence="3" id="KW-0472">Membrane</keyword>
<gene>
    <name evidence="4" type="ORF">MGM1_4700</name>
</gene>
<keyword evidence="5" id="KW-1185">Reference proteome</keyword>
<dbReference type="STRING" id="1318617.MGM1_4700"/>
<dbReference type="Proteomes" id="UP000030066">
    <property type="component" value="Chromosome"/>
</dbReference>
<protein>
    <recommendedName>
        <fullName evidence="6">Lipoprotein</fullName>
    </recommendedName>
</protein>
<organism evidence="4 5">
    <name type="scientific">Candidatus Malacoplasma girerdii</name>
    <dbReference type="NCBI Taxonomy" id="1318617"/>
    <lineage>
        <taxon>Bacteria</taxon>
        <taxon>Bacillati</taxon>
        <taxon>Mycoplasmatota</taxon>
        <taxon>Mycoplasmoidales</taxon>
        <taxon>Mycoplasmoidaceae</taxon>
        <taxon>Malacoplasma</taxon>
    </lineage>
</organism>
<keyword evidence="3" id="KW-0812">Transmembrane</keyword>
<evidence type="ECO:0000313" key="4">
    <source>
        <dbReference type="EMBL" id="AIV03836.1"/>
    </source>
</evidence>
<keyword evidence="3" id="KW-1133">Transmembrane helix</keyword>
<proteinExistence type="inferred from homology"/>
<feature type="region of interest" description="Disordered" evidence="2">
    <location>
        <begin position="263"/>
        <end position="285"/>
    </location>
</feature>
<feature type="compositionally biased region" description="Polar residues" evidence="2">
    <location>
        <begin position="269"/>
        <end position="282"/>
    </location>
</feature>